<dbReference type="GO" id="GO:0005886">
    <property type="term" value="C:plasma membrane"/>
    <property type="evidence" value="ECO:0007669"/>
    <property type="project" value="UniProtKB-SubCell"/>
</dbReference>
<dbReference type="EMBL" id="FWFR01000001">
    <property type="protein sequence ID" value="SLN32870.1"/>
    <property type="molecule type" value="Genomic_DNA"/>
</dbReference>
<comment type="catalytic activity">
    <reaction evidence="9 10">
        <text>Release of signal peptides from bacterial membrane prolipoproteins. Hydrolyzes -Xaa-Yaa-Zaa-|-(S,diacylglyceryl)Cys-, in which Xaa is hydrophobic (preferably Leu), and Yaa (Ala or Ser) and Zaa (Gly or Ala) have small, neutral side chains.</text>
        <dbReference type="EC" id="3.4.23.36"/>
    </reaction>
</comment>
<dbReference type="EC" id="3.4.23.36" evidence="9"/>
<evidence type="ECO:0000313" key="12">
    <source>
        <dbReference type="EMBL" id="SLN32870.1"/>
    </source>
</evidence>
<dbReference type="PROSITE" id="PS00855">
    <property type="entry name" value="SPASE_II"/>
    <property type="match status" value="1"/>
</dbReference>
<keyword evidence="2 9" id="KW-1003">Cell membrane</keyword>
<dbReference type="AlphaFoldDB" id="A0A1Y5S5R6"/>
<feature type="active site" evidence="9">
    <location>
        <position position="133"/>
    </location>
</feature>
<evidence type="ECO:0000256" key="9">
    <source>
        <dbReference type="HAMAP-Rule" id="MF_00161"/>
    </source>
</evidence>
<gene>
    <name evidence="12" type="primary">lspA_1</name>
    <name evidence="9" type="synonym">lspA</name>
    <name evidence="12" type="ORF">OCH7691_01239</name>
</gene>
<dbReference type="HAMAP" id="MF_00161">
    <property type="entry name" value="LspA"/>
    <property type="match status" value="1"/>
</dbReference>
<comment type="pathway">
    <text evidence="9">Protein modification; lipoprotein biosynthesis (signal peptide cleavage).</text>
</comment>
<keyword evidence="3 9" id="KW-0645">Protease</keyword>
<comment type="similarity">
    <text evidence="1 9 11">Belongs to the peptidase A8 family.</text>
</comment>
<comment type="function">
    <text evidence="9 10">This protein specifically catalyzes the removal of signal peptides from prolipoproteins.</text>
</comment>
<comment type="caution">
    <text evidence="9">Lacks conserved residue(s) required for the propagation of feature annotation.</text>
</comment>
<evidence type="ECO:0000256" key="3">
    <source>
        <dbReference type="ARBA" id="ARBA00022670"/>
    </source>
</evidence>
<evidence type="ECO:0000256" key="10">
    <source>
        <dbReference type="RuleBase" id="RU000594"/>
    </source>
</evidence>
<dbReference type="OrthoDB" id="9810259at2"/>
<dbReference type="InParanoid" id="A0A1Y5S5R6"/>
<feature type="transmembrane region" description="Helical" evidence="9">
    <location>
        <begin position="61"/>
        <end position="82"/>
    </location>
</feature>
<keyword evidence="13" id="KW-1185">Reference proteome</keyword>
<dbReference type="GO" id="GO:0006508">
    <property type="term" value="P:proteolysis"/>
    <property type="evidence" value="ECO:0007669"/>
    <property type="project" value="UniProtKB-KW"/>
</dbReference>
<reference evidence="12 13" key="1">
    <citation type="submission" date="2017-03" db="EMBL/GenBank/DDBJ databases">
        <authorList>
            <person name="Afonso C.L."/>
            <person name="Miller P.J."/>
            <person name="Scott M.A."/>
            <person name="Spackman E."/>
            <person name="Goraichik I."/>
            <person name="Dimitrov K.M."/>
            <person name="Suarez D.L."/>
            <person name="Swayne D.E."/>
        </authorList>
    </citation>
    <scope>NUCLEOTIDE SEQUENCE [LARGE SCALE GENOMIC DNA]</scope>
    <source>
        <strain evidence="12 13">CECT 7691</strain>
    </source>
</reference>
<evidence type="ECO:0000256" key="5">
    <source>
        <dbReference type="ARBA" id="ARBA00022750"/>
    </source>
</evidence>
<dbReference type="FunCoup" id="A0A1Y5S5R6">
    <property type="interactions" value="360"/>
</dbReference>
<evidence type="ECO:0000256" key="1">
    <source>
        <dbReference type="ARBA" id="ARBA00006139"/>
    </source>
</evidence>
<keyword evidence="12" id="KW-0449">Lipoprotein</keyword>
<protein>
    <recommendedName>
        <fullName evidence="9">Lipoprotein signal peptidase</fullName>
        <ecNumber evidence="9">3.4.23.36</ecNumber>
    </recommendedName>
    <alternativeName>
        <fullName evidence="9">Prolipoprotein signal peptidase</fullName>
    </alternativeName>
    <alternativeName>
        <fullName evidence="9">Signal peptidase II</fullName>
        <shortName evidence="9">SPase II</shortName>
    </alternativeName>
</protein>
<name>A0A1Y5S5R6_9PROT</name>
<feature type="transmembrane region" description="Helical" evidence="9">
    <location>
        <begin position="129"/>
        <end position="150"/>
    </location>
</feature>
<evidence type="ECO:0000256" key="11">
    <source>
        <dbReference type="RuleBase" id="RU004181"/>
    </source>
</evidence>
<dbReference type="InterPro" id="IPR001872">
    <property type="entry name" value="Peptidase_A8"/>
</dbReference>
<evidence type="ECO:0000313" key="13">
    <source>
        <dbReference type="Proteomes" id="UP000193200"/>
    </source>
</evidence>
<evidence type="ECO:0000256" key="8">
    <source>
        <dbReference type="ARBA" id="ARBA00023136"/>
    </source>
</evidence>
<evidence type="ECO:0000256" key="2">
    <source>
        <dbReference type="ARBA" id="ARBA00022475"/>
    </source>
</evidence>
<dbReference type="Pfam" id="PF01252">
    <property type="entry name" value="Peptidase_A8"/>
    <property type="match status" value="1"/>
</dbReference>
<accession>A0A1Y5S5R6</accession>
<comment type="subcellular location">
    <subcellularLocation>
        <location evidence="9">Cell membrane</location>
        <topology evidence="9">Multi-pass membrane protein</topology>
    </subcellularLocation>
</comment>
<feature type="active site" evidence="9">
    <location>
        <position position="115"/>
    </location>
</feature>
<dbReference type="Proteomes" id="UP000193200">
    <property type="component" value="Unassembled WGS sequence"/>
</dbReference>
<dbReference type="NCBIfam" id="TIGR00077">
    <property type="entry name" value="lspA"/>
    <property type="match status" value="1"/>
</dbReference>
<evidence type="ECO:0000256" key="7">
    <source>
        <dbReference type="ARBA" id="ARBA00022989"/>
    </source>
</evidence>
<dbReference type="PANTHER" id="PTHR33695:SF1">
    <property type="entry name" value="LIPOPROTEIN SIGNAL PEPTIDASE"/>
    <property type="match status" value="1"/>
</dbReference>
<keyword evidence="7 9" id="KW-1133">Transmembrane helix</keyword>
<sequence length="163" mass="17069">MLGPALTLASLVAGIDQVVKYLVLRALIGTPSGFTLIPGVDIALVWNRGLVFAFLASPSALARWAFVLLALVLVSALVAWLVWVRRPGLGLALGLIVGGALGNVVDRVIYGAVVDYIDLYSGESHWPAFNLADVAILSGVGFLIIDSLLLRPLGRAGRAQPSG</sequence>
<organism evidence="12 13">
    <name type="scientific">Oceanibacterium hippocampi</name>
    <dbReference type="NCBI Taxonomy" id="745714"/>
    <lineage>
        <taxon>Bacteria</taxon>
        <taxon>Pseudomonadati</taxon>
        <taxon>Pseudomonadota</taxon>
        <taxon>Alphaproteobacteria</taxon>
        <taxon>Sneathiellales</taxon>
        <taxon>Sneathiellaceae</taxon>
        <taxon>Oceanibacterium</taxon>
    </lineage>
</organism>
<proteinExistence type="inferred from homology"/>
<keyword evidence="8 9" id="KW-0472">Membrane</keyword>
<evidence type="ECO:0000256" key="6">
    <source>
        <dbReference type="ARBA" id="ARBA00022801"/>
    </source>
</evidence>
<dbReference type="GO" id="GO:0004190">
    <property type="term" value="F:aspartic-type endopeptidase activity"/>
    <property type="evidence" value="ECO:0007669"/>
    <property type="project" value="UniProtKB-UniRule"/>
</dbReference>
<dbReference type="UniPathway" id="UPA00665"/>
<keyword evidence="4 9" id="KW-0812">Transmembrane</keyword>
<dbReference type="PANTHER" id="PTHR33695">
    <property type="entry name" value="LIPOPROTEIN SIGNAL PEPTIDASE"/>
    <property type="match status" value="1"/>
</dbReference>
<dbReference type="RefSeq" id="WP_085882476.1">
    <property type="nucleotide sequence ID" value="NZ_FWFR01000001.1"/>
</dbReference>
<feature type="transmembrane region" description="Helical" evidence="9">
    <location>
        <begin position="89"/>
        <end position="109"/>
    </location>
</feature>
<keyword evidence="6 9" id="KW-0378">Hydrolase</keyword>
<dbReference type="PRINTS" id="PR00781">
    <property type="entry name" value="LIPOSIGPTASE"/>
</dbReference>
<evidence type="ECO:0000256" key="4">
    <source>
        <dbReference type="ARBA" id="ARBA00022692"/>
    </source>
</evidence>
<keyword evidence="5 9" id="KW-0064">Aspartyl protease</keyword>